<dbReference type="RefSeq" id="WP_065539794.1">
    <property type="nucleotide sequence ID" value="NZ_CAPDLJ010000004.1"/>
</dbReference>
<gene>
    <name evidence="3" type="ORF">A4V03_17505</name>
</gene>
<dbReference type="Gene3D" id="3.60.10.10">
    <property type="entry name" value="Endonuclease/exonuclease/phosphatase"/>
    <property type="match status" value="1"/>
</dbReference>
<keyword evidence="3" id="KW-0378">Hydrolase</keyword>
<protein>
    <submittedName>
        <fullName evidence="3">Endonuclease</fullName>
    </submittedName>
</protein>
<dbReference type="Pfam" id="PF03372">
    <property type="entry name" value="Exo_endo_phos"/>
    <property type="match status" value="1"/>
</dbReference>
<evidence type="ECO:0000256" key="1">
    <source>
        <dbReference type="SAM" id="SignalP"/>
    </source>
</evidence>
<sequence>MLKNTLFVILLMISSLFTACAEGYVSDVQKEDDTKEIRFSLNMEGGLTMSSTRASVSLDGMKWKIFCFDDQYNYLFDKTGSIGDAANEIKVSVTKGVVYRFLFLCTTADNIFPDLASGKTYWDLEAYAPQLPLADPMAMLVSRGNEKDGTLRVVAASASVQVTLAPRASKVVLQKDPQTASDITVNSVTFADAASSVPYAHIEPQHYSEYENLPVATRKTYQCAPQEDVCYMLPDMCAGTFGVNATLHITHPISGEQDVRVTVPVGLALNVGSGKTYYIEMSADANGKVAATWATHVAPRTLKLATQNLWGKSTSVVLDYFNRIDVDVLCAQECSNLSESDIQAQGLYVHTHSNNGQGKCSIISRYPFSGITPNKYGVYIDLGEGIVVLVMNCHGAFKPYGPYQLNGIDYGGYPATDNVDEVVRVNKEVRQGMVDKLLEDFNSSTTPFVCLSGDFNEPSWLDWTEEALAAGLAPYVVQWPTTRSLWEGGIKGDAYRTIHPDPVTHPGFTWTPRPSEKDTKDRLDLTLYTLSPRMEVKSCQVIGENTETSDIVLPDWGPFEEVFDHRGLRTEFVFTK</sequence>
<dbReference type="EMBL" id="CP015401">
    <property type="protein sequence ID" value="ANU59129.1"/>
    <property type="molecule type" value="Genomic_DNA"/>
</dbReference>
<proteinExistence type="predicted"/>
<dbReference type="InterPro" id="IPR005135">
    <property type="entry name" value="Endo/exonuclease/phosphatase"/>
</dbReference>
<feature type="signal peptide" evidence="1">
    <location>
        <begin position="1"/>
        <end position="21"/>
    </location>
</feature>
<feature type="chain" id="PRO_5008886908" evidence="1">
    <location>
        <begin position="22"/>
        <end position="576"/>
    </location>
</feature>
<dbReference type="AlphaFoldDB" id="A0A1C7H3K4"/>
<keyword evidence="1" id="KW-0732">Signal</keyword>
<accession>A0A1C7H3K4</accession>
<keyword evidence="3" id="KW-0255">Endonuclease</keyword>
<dbReference type="InterPro" id="IPR036691">
    <property type="entry name" value="Endo/exonu/phosph_ase_sf"/>
</dbReference>
<dbReference type="KEGG" id="bcae:A4V03_17505"/>
<dbReference type="GeneID" id="82188938"/>
<dbReference type="PROSITE" id="PS51257">
    <property type="entry name" value="PROKAR_LIPOPROTEIN"/>
    <property type="match status" value="1"/>
</dbReference>
<evidence type="ECO:0000313" key="3">
    <source>
        <dbReference type="EMBL" id="ANU59129.1"/>
    </source>
</evidence>
<dbReference type="GO" id="GO:0004519">
    <property type="term" value="F:endonuclease activity"/>
    <property type="evidence" value="ECO:0007669"/>
    <property type="project" value="UniProtKB-KW"/>
</dbReference>
<dbReference type="PANTHER" id="PTHR41349">
    <property type="match status" value="1"/>
</dbReference>
<reference evidence="4" key="1">
    <citation type="submission" date="2016-04" db="EMBL/GenBank/DDBJ databases">
        <title>Complete Genome Sequences of Twelve Strains of a Stable Defined Moderately Diverse Mouse Microbiota 2 (sDMDMm2).</title>
        <authorList>
            <person name="Uchimura Y."/>
            <person name="Wyss M."/>
            <person name="Brugiroux S."/>
            <person name="Limenitakis J.P."/>
            <person name="Stecher B."/>
            <person name="McCoy K.D."/>
            <person name="Macpherson A.J."/>
        </authorList>
    </citation>
    <scope>NUCLEOTIDE SEQUENCE [LARGE SCALE GENOMIC DNA]</scope>
    <source>
        <strain evidence="4">I48</strain>
    </source>
</reference>
<name>A0A1C7H3K4_9BACE</name>
<dbReference type="SUPFAM" id="SSF56219">
    <property type="entry name" value="DNase I-like"/>
    <property type="match status" value="1"/>
</dbReference>
<dbReference type="PANTHER" id="PTHR41349:SF1">
    <property type="entry name" value="PROTEIN CBG08683"/>
    <property type="match status" value="1"/>
</dbReference>
<keyword evidence="4" id="KW-1185">Reference proteome</keyword>
<evidence type="ECO:0000313" key="4">
    <source>
        <dbReference type="Proteomes" id="UP000092631"/>
    </source>
</evidence>
<organism evidence="3 4">
    <name type="scientific">Bacteroides caecimuris</name>
    <dbReference type="NCBI Taxonomy" id="1796613"/>
    <lineage>
        <taxon>Bacteria</taxon>
        <taxon>Pseudomonadati</taxon>
        <taxon>Bacteroidota</taxon>
        <taxon>Bacteroidia</taxon>
        <taxon>Bacteroidales</taxon>
        <taxon>Bacteroidaceae</taxon>
        <taxon>Bacteroides</taxon>
    </lineage>
</organism>
<dbReference type="Proteomes" id="UP000092631">
    <property type="component" value="Chromosome"/>
</dbReference>
<feature type="domain" description="Endonuclease/exonuclease/phosphatase" evidence="2">
    <location>
        <begin position="306"/>
        <end position="529"/>
    </location>
</feature>
<evidence type="ECO:0000259" key="2">
    <source>
        <dbReference type="Pfam" id="PF03372"/>
    </source>
</evidence>
<dbReference type="OrthoDB" id="9794261at2"/>
<keyword evidence="3" id="KW-0540">Nuclease</keyword>